<feature type="transmembrane region" description="Helical" evidence="1">
    <location>
        <begin position="111"/>
        <end position="134"/>
    </location>
</feature>
<dbReference type="RefSeq" id="WP_250586187.1">
    <property type="nucleotide sequence ID" value="NZ_JAKRVX010000012.1"/>
</dbReference>
<accession>A0AAE3FZL3</accession>
<dbReference type="Proteomes" id="UP001203207">
    <property type="component" value="Unassembled WGS sequence"/>
</dbReference>
<dbReference type="EMBL" id="JAKRVX010000012">
    <property type="protein sequence ID" value="MCL9818462.1"/>
    <property type="molecule type" value="Genomic_DNA"/>
</dbReference>
<dbReference type="AlphaFoldDB" id="A0AAE3FZL3"/>
<keyword evidence="3" id="KW-1185">Reference proteome</keyword>
<keyword evidence="1" id="KW-1133">Transmembrane helix</keyword>
<proteinExistence type="predicted"/>
<dbReference type="GO" id="GO:0140359">
    <property type="term" value="F:ABC-type transporter activity"/>
    <property type="evidence" value="ECO:0007669"/>
    <property type="project" value="InterPro"/>
</dbReference>
<feature type="transmembrane region" description="Helical" evidence="1">
    <location>
        <begin position="172"/>
        <end position="197"/>
    </location>
</feature>
<sequence>MTWVAVAKKDFSDAVQSRSLWALSAFFILLSLGLTYGYSEFEFLSAGTETTIGGLVFFLGGIVGLFVSITSIVICYRAIAGERELGSAKLLLSLPHSRLDVLVGKVVGRTAVLAVPLIIALGLGLSIGIIVIGAGSILSAVIFLGWTFFFALVYVSIIVGLSALVSSTTKAAALGIGFFFIVEFLWDGVAFVLLFVANGFSLPTAAPDWYFVVTQVPPSNAYFSGLVALLPDVAAAVNASTGAAGFDAFYAVPEIGIVILCLWLIVPISIGYTVFSQADL</sequence>
<protein>
    <submittedName>
        <fullName evidence="2">ABC transporter permease</fullName>
    </submittedName>
</protein>
<keyword evidence="1" id="KW-0812">Transmembrane</keyword>
<evidence type="ECO:0000313" key="3">
    <source>
        <dbReference type="Proteomes" id="UP001203207"/>
    </source>
</evidence>
<evidence type="ECO:0000256" key="1">
    <source>
        <dbReference type="SAM" id="Phobius"/>
    </source>
</evidence>
<comment type="caution">
    <text evidence="2">The sequence shown here is derived from an EMBL/GenBank/DDBJ whole genome shotgun (WGS) entry which is preliminary data.</text>
</comment>
<organism evidence="2 3">
    <name type="scientific">Natronocalculus amylovorans</name>
    <dbReference type="NCBI Taxonomy" id="2917812"/>
    <lineage>
        <taxon>Archaea</taxon>
        <taxon>Methanobacteriati</taxon>
        <taxon>Methanobacteriota</taxon>
        <taxon>Stenosarchaea group</taxon>
        <taxon>Halobacteria</taxon>
        <taxon>Halobacteriales</taxon>
        <taxon>Haloferacaceae</taxon>
        <taxon>Natronocalculus</taxon>
    </lineage>
</organism>
<dbReference type="PANTHER" id="PTHR43471:SF1">
    <property type="entry name" value="ABC TRANSPORTER PERMEASE PROTEIN NOSY-RELATED"/>
    <property type="match status" value="1"/>
</dbReference>
<feature type="transmembrane region" description="Helical" evidence="1">
    <location>
        <begin position="51"/>
        <end position="79"/>
    </location>
</feature>
<dbReference type="PANTHER" id="PTHR43471">
    <property type="entry name" value="ABC TRANSPORTER PERMEASE"/>
    <property type="match status" value="1"/>
</dbReference>
<feature type="transmembrane region" description="Helical" evidence="1">
    <location>
        <begin position="20"/>
        <end position="39"/>
    </location>
</feature>
<reference evidence="2" key="2">
    <citation type="submission" date="2022-02" db="EMBL/GenBank/DDBJ databases">
        <authorList>
            <person name="Elcheninov A.G."/>
            <person name="Sorokin D.Y."/>
            <person name="Kublanov I.V."/>
        </authorList>
    </citation>
    <scope>NUCLEOTIDE SEQUENCE</scope>
    <source>
        <strain evidence="2">AArc-St2</strain>
    </source>
</reference>
<evidence type="ECO:0000313" key="2">
    <source>
        <dbReference type="EMBL" id="MCL9818462.1"/>
    </source>
</evidence>
<name>A0AAE3FZL3_9EURY</name>
<feature type="transmembrane region" description="Helical" evidence="1">
    <location>
        <begin position="140"/>
        <end position="165"/>
    </location>
</feature>
<dbReference type="GO" id="GO:0005886">
    <property type="term" value="C:plasma membrane"/>
    <property type="evidence" value="ECO:0007669"/>
    <property type="project" value="UniProtKB-SubCell"/>
</dbReference>
<gene>
    <name evidence="2" type="ORF">AArcSt2_16100</name>
</gene>
<keyword evidence="1" id="KW-0472">Membrane</keyword>
<dbReference type="Pfam" id="PF12679">
    <property type="entry name" value="ABC2_membrane_2"/>
    <property type="match status" value="1"/>
</dbReference>
<feature type="transmembrane region" description="Helical" evidence="1">
    <location>
        <begin position="255"/>
        <end position="275"/>
    </location>
</feature>
<reference evidence="2" key="1">
    <citation type="journal article" date="2022" name="Syst. Appl. Microbiol.">
        <title>Natronocalculus amylovorans gen. nov., sp. nov., and Natranaeroarchaeum aerophilus sp. nov., dominant culturable amylolytic natronoarchaea from hypersaline soda lakes in southwestern Siberia.</title>
        <authorList>
            <person name="Sorokin D.Y."/>
            <person name="Elcheninov A.G."/>
            <person name="Khizhniak T.V."/>
            <person name="Koenen M."/>
            <person name="Bale N.J."/>
            <person name="Damste J.S.S."/>
            <person name="Kublanov I.V."/>
        </authorList>
    </citation>
    <scope>NUCLEOTIDE SEQUENCE</scope>
    <source>
        <strain evidence="2">AArc-St2</strain>
    </source>
</reference>